<dbReference type="GO" id="GO:0006508">
    <property type="term" value="P:proteolysis"/>
    <property type="evidence" value="ECO:0007669"/>
    <property type="project" value="UniProtKB-KW"/>
</dbReference>
<protein>
    <recommendedName>
        <fullName evidence="8">Prolylcarboxypeptidase</fullName>
    </recommendedName>
</protein>
<reference evidence="7" key="1">
    <citation type="submission" date="2021-01" db="EMBL/GenBank/DDBJ databases">
        <authorList>
            <person name="Corre E."/>
            <person name="Pelletier E."/>
            <person name="Niang G."/>
            <person name="Scheremetjew M."/>
            <person name="Finn R."/>
            <person name="Kale V."/>
            <person name="Holt S."/>
            <person name="Cochrane G."/>
            <person name="Meng A."/>
            <person name="Brown T."/>
            <person name="Cohen L."/>
        </authorList>
    </citation>
    <scope>NUCLEOTIDE SEQUENCE</scope>
    <source>
        <strain evidence="7">CCMP1243</strain>
    </source>
</reference>
<dbReference type="AlphaFoldDB" id="A0A7S2STF0"/>
<dbReference type="EMBL" id="HBHJ01029160">
    <property type="protein sequence ID" value="CAD9708324.1"/>
    <property type="molecule type" value="Transcribed_RNA"/>
</dbReference>
<evidence type="ECO:0000256" key="4">
    <source>
        <dbReference type="ARBA" id="ARBA00022801"/>
    </source>
</evidence>
<evidence type="ECO:0000313" key="7">
    <source>
        <dbReference type="EMBL" id="CAD9708324.1"/>
    </source>
</evidence>
<dbReference type="Gene3D" id="1.20.120.980">
    <property type="entry name" value="Serine carboxypeptidase S28, SKS domain"/>
    <property type="match status" value="1"/>
</dbReference>
<dbReference type="Pfam" id="PF05577">
    <property type="entry name" value="Peptidase_S28"/>
    <property type="match status" value="1"/>
</dbReference>
<dbReference type="InterPro" id="IPR042269">
    <property type="entry name" value="Ser_carbopepase_S28_SKS"/>
</dbReference>
<keyword evidence="3 6" id="KW-0732">Signal</keyword>
<feature type="chain" id="PRO_5030667003" description="Prolylcarboxypeptidase" evidence="6">
    <location>
        <begin position="25"/>
        <end position="496"/>
    </location>
</feature>
<dbReference type="InterPro" id="IPR029058">
    <property type="entry name" value="AB_hydrolase_fold"/>
</dbReference>
<name>A0A7S2STF0_9STRA</name>
<proteinExistence type="inferred from homology"/>
<dbReference type="PANTHER" id="PTHR11010">
    <property type="entry name" value="PROTEASE S28 PRO-X CARBOXYPEPTIDASE-RELATED"/>
    <property type="match status" value="1"/>
</dbReference>
<evidence type="ECO:0000256" key="1">
    <source>
        <dbReference type="ARBA" id="ARBA00011079"/>
    </source>
</evidence>
<dbReference type="SUPFAM" id="SSF53474">
    <property type="entry name" value="alpha/beta-Hydrolases"/>
    <property type="match status" value="1"/>
</dbReference>
<evidence type="ECO:0000256" key="6">
    <source>
        <dbReference type="SAM" id="SignalP"/>
    </source>
</evidence>
<keyword evidence="4" id="KW-0378">Hydrolase</keyword>
<dbReference type="GO" id="GO:0008239">
    <property type="term" value="F:dipeptidyl-peptidase activity"/>
    <property type="evidence" value="ECO:0007669"/>
    <property type="project" value="TreeGrafter"/>
</dbReference>
<keyword evidence="2" id="KW-0645">Protease</keyword>
<dbReference type="GO" id="GO:0070008">
    <property type="term" value="F:serine-type exopeptidase activity"/>
    <property type="evidence" value="ECO:0007669"/>
    <property type="project" value="InterPro"/>
</dbReference>
<evidence type="ECO:0000256" key="2">
    <source>
        <dbReference type="ARBA" id="ARBA00022670"/>
    </source>
</evidence>
<keyword evidence="5" id="KW-0325">Glycoprotein</keyword>
<accession>A0A7S2STF0</accession>
<sequence>MWAMVCLRGLLVAGLAGLLPAASAASDPSAANASYRTLFFNQTLDHFAPPSAAAPRWQHRYLLNDEYWDGRGELQNGCKGPILLYTGNEGDITGFWSSNGFMVNVLAPKWGGLLVFPEERYYGESLPFGEASFTAENLVYLTTEQVLEDYVELVASLKKSLGAENCPVVAFGGSYGGTLTTLLRTAYPATVVGGLAASAPVGYYDVEGWESHGVDTYTWSDIVTRDYAEADPSCMDAIHAASAAVNEAPTDEVVEAFHVCDAAALGPSSQSDLFAYALESLPQLDYPYAVGGLPAWPVNASCSVLVQAYASGASSSLVFAAASITKLALDIDDSGACLEAMEGPGGIPGDGPGPGNWGYQSCTETLHEFSTREDGVRNYTFDYVASGVHPCNALFNSTVTPDTAALTRRFGGYKIGDGEAGVTNMIWSNGRLDPWSGGGFLTPVPDATSNHWVLLDKGAHHLDLRGPHPDDPEEVTNARALEEEIIWGWIEAASRS</sequence>
<dbReference type="Gene3D" id="3.40.50.1820">
    <property type="entry name" value="alpha/beta hydrolase"/>
    <property type="match status" value="1"/>
</dbReference>
<dbReference type="InterPro" id="IPR008758">
    <property type="entry name" value="Peptidase_S28"/>
</dbReference>
<evidence type="ECO:0000256" key="3">
    <source>
        <dbReference type="ARBA" id="ARBA00022729"/>
    </source>
</evidence>
<evidence type="ECO:0008006" key="8">
    <source>
        <dbReference type="Google" id="ProtNLM"/>
    </source>
</evidence>
<evidence type="ECO:0000256" key="5">
    <source>
        <dbReference type="ARBA" id="ARBA00023180"/>
    </source>
</evidence>
<organism evidence="7">
    <name type="scientific">Rhizochromulina marina</name>
    <dbReference type="NCBI Taxonomy" id="1034831"/>
    <lineage>
        <taxon>Eukaryota</taxon>
        <taxon>Sar</taxon>
        <taxon>Stramenopiles</taxon>
        <taxon>Ochrophyta</taxon>
        <taxon>Dictyochophyceae</taxon>
        <taxon>Rhizochromulinales</taxon>
        <taxon>Rhizochromulina</taxon>
    </lineage>
</organism>
<dbReference type="PANTHER" id="PTHR11010:SF38">
    <property type="entry name" value="LYSOSOMAL PRO-X CARBOXYPEPTIDASE"/>
    <property type="match status" value="1"/>
</dbReference>
<feature type="signal peptide" evidence="6">
    <location>
        <begin position="1"/>
        <end position="24"/>
    </location>
</feature>
<gene>
    <name evidence="7" type="ORF">RMAR1173_LOCUS19315</name>
</gene>
<comment type="similarity">
    <text evidence="1">Belongs to the peptidase S28 family.</text>
</comment>